<dbReference type="EMBL" id="VWFP01000011">
    <property type="protein sequence ID" value="KAA4626622.1"/>
    <property type="molecule type" value="Genomic_DNA"/>
</dbReference>
<accession>A0A7J4XXQ3</accession>
<gene>
    <name evidence="1" type="ORF">F3B90_12050</name>
</gene>
<comment type="caution">
    <text evidence="1">The sequence shown here is derived from an EMBL/GenBank/DDBJ whole genome shotgun (WGS) entry which is preliminary data.</text>
</comment>
<reference evidence="1 2" key="1">
    <citation type="journal article" date="2019" name="Nat. Med.">
        <title>A library of human gut bacterial isolates paired with longitudinal multiomics data enables mechanistic microbiome research.</title>
        <authorList>
            <person name="Poyet M."/>
            <person name="Groussin M."/>
            <person name="Gibbons S.M."/>
            <person name="Avila-Pacheco J."/>
            <person name="Jiang X."/>
            <person name="Kearney S.M."/>
            <person name="Perrotta A.R."/>
            <person name="Berdy B."/>
            <person name="Zhao S."/>
            <person name="Lieberman T.D."/>
            <person name="Swanson P.K."/>
            <person name="Smith M."/>
            <person name="Roesemann S."/>
            <person name="Alexander J.E."/>
            <person name="Rich S.A."/>
            <person name="Livny J."/>
            <person name="Vlamakis H."/>
            <person name="Clish C."/>
            <person name="Bullock K."/>
            <person name="Deik A."/>
            <person name="Scott J."/>
            <person name="Pierce K.A."/>
            <person name="Xavier R.J."/>
            <person name="Alm E.J."/>
        </authorList>
    </citation>
    <scope>NUCLEOTIDE SEQUENCE [LARGE SCALE GENOMIC DNA]</scope>
    <source>
        <strain evidence="1 2">BIOML-A15</strain>
    </source>
</reference>
<protein>
    <submittedName>
        <fullName evidence="1">DUF2971 domain-containing protein</fullName>
    </submittedName>
</protein>
<dbReference type="Proteomes" id="UP000424805">
    <property type="component" value="Unassembled WGS sequence"/>
</dbReference>
<sequence length="371" mass="43499">MDEKIITTNELEVLANEFYGSKITQEEYFSRLDDIDCYQAHYLKARVYLDKQDLSNAMIEINTSIHMIEAYDENDLKCELGTFFPSLQAYVYRAAGEIYAILGEQDKATEFYIKSQYYSIQLKSDFDGVKSGIVYSFRSVSIYSLSDLISNTITVCHPSKMNDPFDSLFLLWSSESNLNRICKNNAHIKPFSDSFQYFKIRSFVGNKKLSLDNNLIRKVVMWSHYADAHKGFCIRYKLSTVFIKQAQGNGYSHKYLKRVHYLSKNEKCDILTKKKDTNSLFIWKSTEWKYENEIRLISYDPSCKDDHLQIPLDKNSMIEAIYFGYRCVESNVKNIMQILGEGVQYFKMDYDPNNVYKLKVNKILYKDYIDT</sequence>
<evidence type="ECO:0000313" key="2">
    <source>
        <dbReference type="Proteomes" id="UP000424805"/>
    </source>
</evidence>
<dbReference type="AlphaFoldDB" id="A0A7J4XXQ3"/>
<dbReference type="InterPro" id="IPR021352">
    <property type="entry name" value="DUF2971"/>
</dbReference>
<evidence type="ECO:0000313" key="1">
    <source>
        <dbReference type="EMBL" id="KAA4626622.1"/>
    </source>
</evidence>
<organism evidence="1 2">
    <name type="scientific">Bacteroides ovatus</name>
    <dbReference type="NCBI Taxonomy" id="28116"/>
    <lineage>
        <taxon>Bacteria</taxon>
        <taxon>Pseudomonadati</taxon>
        <taxon>Bacteroidota</taxon>
        <taxon>Bacteroidia</taxon>
        <taxon>Bacteroidales</taxon>
        <taxon>Bacteroidaceae</taxon>
        <taxon>Bacteroides</taxon>
    </lineage>
</organism>
<dbReference type="Pfam" id="PF11185">
    <property type="entry name" value="DUF2971"/>
    <property type="match status" value="1"/>
</dbReference>
<proteinExistence type="predicted"/>
<name>A0A7J4XXQ3_BACOV</name>
<dbReference type="RefSeq" id="WP_115484172.1">
    <property type="nucleotide sequence ID" value="NZ_JACSWG010000004.1"/>
</dbReference>